<comment type="caution">
    <text evidence="1">The sequence shown here is derived from an EMBL/GenBank/DDBJ whole genome shotgun (WGS) entry which is preliminary data.</text>
</comment>
<organism evidence="1 2">
    <name type="scientific">Campylobacter upsaliensis JV21</name>
    <dbReference type="NCBI Taxonomy" id="888826"/>
    <lineage>
        <taxon>Bacteria</taxon>
        <taxon>Pseudomonadati</taxon>
        <taxon>Campylobacterota</taxon>
        <taxon>Epsilonproteobacteria</taxon>
        <taxon>Campylobacterales</taxon>
        <taxon>Campylobacteraceae</taxon>
        <taxon>Campylobacter</taxon>
    </lineage>
</organism>
<name>A0A828QZB5_CAMUP</name>
<dbReference type="Proteomes" id="UP000005813">
    <property type="component" value="Unassembled WGS sequence"/>
</dbReference>
<sequence>MDFTQEKDLQNEIFNNKSLQRDICSVLDMDFYQTKFHKETKFINGITADFTLFENDRIKALMECKGGAINVTDYVRGIGQIFQYEYFAEKGLSIRDYEFYPLCEFSSVYIFPDSVLRNNEFNIGLFKYPQTKKILEVNSHSLAVRLIDENEFAKYAGGGGVKSRKLLSQYYIHDTRIFELYFLIKILAIYQLKQENIHRKQLELQLAQNLQTPNSGGWRNMFITLSTLGLISKGNNLTQAGFNLSQLPYPQFALELFKYLKPFFSYLLETLYKKSNGKKEFDCSNKELFEIMYKQYGEIAYLIEYQDKDSKPNTRYISSYLNILKDDYGVIDFQPKSSLRTLLYNPFDLNEKAFLQHIEKASLIQAYQTNFQRIVNEI</sequence>
<evidence type="ECO:0000313" key="2">
    <source>
        <dbReference type="Proteomes" id="UP000005813"/>
    </source>
</evidence>
<evidence type="ECO:0000313" key="1">
    <source>
        <dbReference type="EMBL" id="EFU72400.1"/>
    </source>
</evidence>
<proteinExistence type="predicted"/>
<gene>
    <name evidence="1" type="ORF">HMPREF9400_0454</name>
</gene>
<dbReference type="AlphaFoldDB" id="A0A828QZB5"/>
<reference evidence="1 2" key="1">
    <citation type="submission" date="2010-12" db="EMBL/GenBank/DDBJ databases">
        <authorList>
            <person name="Muzny D."/>
            <person name="Qin X."/>
            <person name="Buhay C."/>
            <person name="Dugan-Rocha S."/>
            <person name="Ding Y."/>
            <person name="Chen G."/>
            <person name="Hawes A."/>
            <person name="Holder M."/>
            <person name="Jhangiani S."/>
            <person name="Johnson A."/>
            <person name="Khan Z."/>
            <person name="Li Z."/>
            <person name="Liu W."/>
            <person name="Liu X."/>
            <person name="Perez L."/>
            <person name="Shen H."/>
            <person name="Wang Q."/>
            <person name="Watt J."/>
            <person name="Xi L."/>
            <person name="Xin Y."/>
            <person name="Zhou J."/>
            <person name="Deng J."/>
            <person name="Jiang H."/>
            <person name="Liu Y."/>
            <person name="Qu J."/>
            <person name="Song X.-Z."/>
            <person name="Zhang L."/>
            <person name="Villasana D."/>
            <person name="Johnson A."/>
            <person name="Liu J."/>
            <person name="Liyanage D."/>
            <person name="Lorensuhewa L."/>
            <person name="Robinson T."/>
            <person name="Song A."/>
            <person name="Song B.-B."/>
            <person name="Dinh H."/>
            <person name="Thornton R."/>
            <person name="Coyle M."/>
            <person name="Francisco L."/>
            <person name="Jackson L."/>
            <person name="Javaid M."/>
            <person name="Korchina V."/>
            <person name="Kovar C."/>
            <person name="Mata R."/>
            <person name="Mathew T."/>
            <person name="Ngo R."/>
            <person name="Nguyen L."/>
            <person name="Nguyen N."/>
            <person name="Okwuonu G."/>
            <person name="Ongeri F."/>
            <person name="Pham C."/>
            <person name="Simmons D."/>
            <person name="Wilczek-Boney K."/>
            <person name="Hale W."/>
            <person name="Jakkamsetti A."/>
            <person name="Pham P."/>
            <person name="Ruth R."/>
            <person name="San Lucas F."/>
            <person name="Warren J."/>
            <person name="Zhang J."/>
            <person name="Zhao Z."/>
            <person name="Zhou C."/>
            <person name="Zhu D."/>
            <person name="Lee S."/>
            <person name="Bess C."/>
            <person name="Blankenburg K."/>
            <person name="Forbes L."/>
            <person name="Fu Q."/>
            <person name="Gubbala S."/>
            <person name="Hirani K."/>
            <person name="Jayaseelan J.C."/>
            <person name="Lara F."/>
            <person name="Munidasa M."/>
            <person name="Palculict T."/>
            <person name="Patil S."/>
            <person name="Pu L.-L."/>
            <person name="Saada N."/>
            <person name="Tang L."/>
            <person name="Weissenberger G."/>
            <person name="Zhu Y."/>
            <person name="Hemphill L."/>
            <person name="Shang Y."/>
            <person name="Youmans B."/>
            <person name="Ayvaz T."/>
            <person name="Ross M."/>
            <person name="Santibanez J."/>
            <person name="Aqrawi P."/>
            <person name="Gross S."/>
            <person name="Joshi V."/>
            <person name="Fowler G."/>
            <person name="Nazareth L."/>
            <person name="Reid J."/>
            <person name="Worley K."/>
            <person name="Petrosino J."/>
            <person name="Highlander S."/>
            <person name="Gibbs R."/>
        </authorList>
    </citation>
    <scope>NUCLEOTIDE SEQUENCE [LARGE SCALE GENOMIC DNA]</scope>
    <source>
        <strain evidence="1 2">JV21</strain>
    </source>
</reference>
<protein>
    <submittedName>
        <fullName evidence="1">Uncharacterized protein</fullName>
    </submittedName>
</protein>
<dbReference type="RefSeq" id="WP_004277019.1">
    <property type="nucleotide sequence ID" value="NZ_GL622227.1"/>
</dbReference>
<accession>A0A828QZB5</accession>
<dbReference type="EMBL" id="AEPU01000011">
    <property type="protein sequence ID" value="EFU72400.1"/>
    <property type="molecule type" value="Genomic_DNA"/>
</dbReference>